<keyword evidence="1" id="KW-0472">Membrane</keyword>
<proteinExistence type="predicted"/>
<name>A0A0D2M6U2_HYPSF</name>
<keyword evidence="1" id="KW-0812">Transmembrane</keyword>
<evidence type="ECO:0000256" key="1">
    <source>
        <dbReference type="SAM" id="Phobius"/>
    </source>
</evidence>
<reference evidence="3" key="1">
    <citation type="submission" date="2014-04" db="EMBL/GenBank/DDBJ databases">
        <title>Evolutionary Origins and Diversification of the Mycorrhizal Mutualists.</title>
        <authorList>
            <consortium name="DOE Joint Genome Institute"/>
            <consortium name="Mycorrhizal Genomics Consortium"/>
            <person name="Kohler A."/>
            <person name="Kuo A."/>
            <person name="Nagy L.G."/>
            <person name="Floudas D."/>
            <person name="Copeland A."/>
            <person name="Barry K.W."/>
            <person name="Cichocki N."/>
            <person name="Veneault-Fourrey C."/>
            <person name="LaButti K."/>
            <person name="Lindquist E.A."/>
            <person name="Lipzen A."/>
            <person name="Lundell T."/>
            <person name="Morin E."/>
            <person name="Murat C."/>
            <person name="Riley R."/>
            <person name="Ohm R."/>
            <person name="Sun H."/>
            <person name="Tunlid A."/>
            <person name="Henrissat B."/>
            <person name="Grigoriev I.V."/>
            <person name="Hibbett D.S."/>
            <person name="Martin F."/>
        </authorList>
    </citation>
    <scope>NUCLEOTIDE SEQUENCE [LARGE SCALE GENOMIC DNA]</scope>
    <source>
        <strain evidence="3">FD-334 SS-4</strain>
    </source>
</reference>
<keyword evidence="1" id="KW-1133">Transmembrane helix</keyword>
<dbReference type="EMBL" id="KN817583">
    <property type="protein sequence ID" value="KJA18933.1"/>
    <property type="molecule type" value="Genomic_DNA"/>
</dbReference>
<evidence type="ECO:0000313" key="3">
    <source>
        <dbReference type="Proteomes" id="UP000054270"/>
    </source>
</evidence>
<feature type="transmembrane region" description="Helical" evidence="1">
    <location>
        <begin position="84"/>
        <end position="112"/>
    </location>
</feature>
<organism evidence="2 3">
    <name type="scientific">Hypholoma sublateritium (strain FD-334 SS-4)</name>
    <dbReference type="NCBI Taxonomy" id="945553"/>
    <lineage>
        <taxon>Eukaryota</taxon>
        <taxon>Fungi</taxon>
        <taxon>Dikarya</taxon>
        <taxon>Basidiomycota</taxon>
        <taxon>Agaricomycotina</taxon>
        <taxon>Agaricomycetes</taxon>
        <taxon>Agaricomycetidae</taxon>
        <taxon>Agaricales</taxon>
        <taxon>Agaricineae</taxon>
        <taxon>Strophariaceae</taxon>
        <taxon>Hypholoma</taxon>
    </lineage>
</organism>
<accession>A0A0D2M6U2</accession>
<feature type="transmembrane region" description="Helical" evidence="1">
    <location>
        <begin position="59"/>
        <end position="78"/>
    </location>
</feature>
<gene>
    <name evidence="2" type="ORF">HYPSUDRAFT_912771</name>
</gene>
<evidence type="ECO:0000313" key="2">
    <source>
        <dbReference type="EMBL" id="KJA18933.1"/>
    </source>
</evidence>
<sequence length="134" mass="15324">MLLHYISQSAFVITILEQTSKVFNYIFYKGVTCRLVQPFQKIGILLRPRLPIDVIELRIFKILPLVLMFLLTAILPPLPRNLYLLGAFVVALITPLTSQLLVSSSTILMYILMLRYLQPDNMLSLPLIPLPNNI</sequence>
<keyword evidence="3" id="KW-1185">Reference proteome</keyword>
<dbReference type="Proteomes" id="UP000054270">
    <property type="component" value="Unassembled WGS sequence"/>
</dbReference>
<dbReference type="AlphaFoldDB" id="A0A0D2M6U2"/>
<protein>
    <submittedName>
        <fullName evidence="2">Uncharacterized protein</fullName>
    </submittedName>
</protein>